<name>A0A5N6Q8K2_9ASTR</name>
<gene>
    <name evidence="3" type="ORF">E3N88_03337</name>
</gene>
<protein>
    <recommendedName>
        <fullName evidence="2">Retrotransposon gag domain-containing protein</fullName>
    </recommendedName>
</protein>
<dbReference type="PANTHER" id="PTHR33223">
    <property type="entry name" value="CCHC-TYPE DOMAIN-CONTAINING PROTEIN"/>
    <property type="match status" value="1"/>
</dbReference>
<feature type="compositionally biased region" description="Basic and acidic residues" evidence="1">
    <location>
        <begin position="518"/>
        <end position="527"/>
    </location>
</feature>
<dbReference type="Proteomes" id="UP000326396">
    <property type="component" value="Linkage Group LG1"/>
</dbReference>
<comment type="caution">
    <text evidence="3">The sequence shown here is derived from an EMBL/GenBank/DDBJ whole genome shotgun (WGS) entry which is preliminary data.</text>
</comment>
<reference evidence="3 4" key="1">
    <citation type="submission" date="2019-05" db="EMBL/GenBank/DDBJ databases">
        <title>Mikania micrantha, genome provides insights into the molecular mechanism of rapid growth.</title>
        <authorList>
            <person name="Liu B."/>
        </authorList>
    </citation>
    <scope>NUCLEOTIDE SEQUENCE [LARGE SCALE GENOMIC DNA]</scope>
    <source>
        <strain evidence="3">NLD-2019</strain>
        <tissue evidence="3">Leaf</tissue>
    </source>
</reference>
<sequence length="900" mass="103393">MEGPIASYMASPILELYCDCAAFAICVAALVALHDEYARPMLTSEHVLCICNGRSKESGYEKEVKDGFCDELDEPLQIYEDYQKFWRRCYNFLYQVVIIESILELCGCAGPDECIQHKVEDYEFSLNMSYLRMCFPALILENLFSVKACATAKQKQVIGVNDVDRRKDSGYERAVKDGFFDEDECIQDKVEDYEFSPFAIRFAALVALPNKHATLMLTAEHLQGHQHGHNRAGRGRGRRGRGREMRVKQLSWKSYLEVNGIPWVKKWWQWFHCRETVCIDRKAAWCQLGTRRREAATQVTRWRLKRALFGTGRMDDTDSGFSNYNRRPFHKIDFPTFSGGDPRGWILKAEKYFRFYNTLDEEKVDVAAIHLEGDALDFYSWIATEQDITYWEELVSAMQKHYGPPEFQNPDEYLCSVKQTGTVHEYRQEFTRRSARVNQWPDHCLLGVFLSGLKEELKTDVRLHKPRAVYKAVSLALAYESKLSCARPERKPFTSSHLRPEAKPFSPTTQSSAFAHPPKPDPKPNTRLSEAEKHARYLKGECFRCGAKYGPGHRCQTWLRDAGQATELEVLFGSQWDPLGQEVVASVWAEAPYFVKIYFWGQEFHVTGVIDVDRCKDTGFETTVEHGFWDEVHGVVYFLALRVSCFLNLDICSFFISLECIPNIISSMFVTVVASDLPAFRRLHCRMVALHNEYARPVLTAEHVIGVVDVDKSKDSGYKTAVKDGFWDEVIGVIDVDRRKDSGYERAVKDAFFDELDEPLQIYEDCQKFWRSCYKFLSEVVLIESVLELCVCSAPVFLNQCNMQVSSLELARLPYMPSDKLLPRVVFTNQKVIVQPFVIRFAVLVALLNKHARPMLTAEHMLCICRNRSNDSGYEKAVKDGFCDEVSSSELAHLPCTPRD</sequence>
<feature type="region of interest" description="Disordered" evidence="1">
    <location>
        <begin position="490"/>
        <end position="527"/>
    </location>
</feature>
<dbReference type="AlphaFoldDB" id="A0A5N6Q8K2"/>
<proteinExistence type="predicted"/>
<evidence type="ECO:0000256" key="1">
    <source>
        <dbReference type="SAM" id="MobiDB-lite"/>
    </source>
</evidence>
<dbReference type="EMBL" id="SZYD01000001">
    <property type="protein sequence ID" value="KAD7480201.1"/>
    <property type="molecule type" value="Genomic_DNA"/>
</dbReference>
<keyword evidence="4" id="KW-1185">Reference proteome</keyword>
<feature type="compositionally biased region" description="Basic and acidic residues" evidence="1">
    <location>
        <begin position="490"/>
        <end position="502"/>
    </location>
</feature>
<evidence type="ECO:0000313" key="4">
    <source>
        <dbReference type="Proteomes" id="UP000326396"/>
    </source>
</evidence>
<organism evidence="3 4">
    <name type="scientific">Mikania micrantha</name>
    <name type="common">bitter vine</name>
    <dbReference type="NCBI Taxonomy" id="192012"/>
    <lineage>
        <taxon>Eukaryota</taxon>
        <taxon>Viridiplantae</taxon>
        <taxon>Streptophyta</taxon>
        <taxon>Embryophyta</taxon>
        <taxon>Tracheophyta</taxon>
        <taxon>Spermatophyta</taxon>
        <taxon>Magnoliopsida</taxon>
        <taxon>eudicotyledons</taxon>
        <taxon>Gunneridae</taxon>
        <taxon>Pentapetalae</taxon>
        <taxon>asterids</taxon>
        <taxon>campanulids</taxon>
        <taxon>Asterales</taxon>
        <taxon>Asteraceae</taxon>
        <taxon>Asteroideae</taxon>
        <taxon>Heliantheae alliance</taxon>
        <taxon>Eupatorieae</taxon>
        <taxon>Mikania</taxon>
    </lineage>
</organism>
<accession>A0A5N6Q8K2</accession>
<evidence type="ECO:0000313" key="3">
    <source>
        <dbReference type="EMBL" id="KAD7480201.1"/>
    </source>
</evidence>
<dbReference type="PANTHER" id="PTHR33223:SF6">
    <property type="entry name" value="CCHC-TYPE DOMAIN-CONTAINING PROTEIN"/>
    <property type="match status" value="1"/>
</dbReference>
<dbReference type="Pfam" id="PF03732">
    <property type="entry name" value="Retrotrans_gag"/>
    <property type="match status" value="1"/>
</dbReference>
<dbReference type="OrthoDB" id="1428943at2759"/>
<dbReference type="InterPro" id="IPR005162">
    <property type="entry name" value="Retrotrans_gag_dom"/>
</dbReference>
<evidence type="ECO:0000259" key="2">
    <source>
        <dbReference type="Pfam" id="PF03732"/>
    </source>
</evidence>
<feature type="domain" description="Retrotransposon gag" evidence="2">
    <location>
        <begin position="366"/>
        <end position="455"/>
    </location>
</feature>